<evidence type="ECO:0000256" key="1">
    <source>
        <dbReference type="ARBA" id="ARBA00000085"/>
    </source>
</evidence>
<dbReference type="EC" id="2.7.13.3" evidence="2"/>
<dbReference type="Gene3D" id="1.10.287.130">
    <property type="match status" value="1"/>
</dbReference>
<evidence type="ECO:0000256" key="2">
    <source>
        <dbReference type="ARBA" id="ARBA00012438"/>
    </source>
</evidence>
<dbReference type="PANTHER" id="PTHR45339">
    <property type="entry name" value="HYBRID SIGNAL TRANSDUCTION HISTIDINE KINASE J"/>
    <property type="match status" value="1"/>
</dbReference>
<keyword evidence="11" id="KW-1185">Reference proteome</keyword>
<dbReference type="InterPro" id="IPR004358">
    <property type="entry name" value="Sig_transdc_His_kin-like_C"/>
</dbReference>
<feature type="transmembrane region" description="Helical" evidence="7">
    <location>
        <begin position="21"/>
        <end position="43"/>
    </location>
</feature>
<feature type="transmembrane region" description="Helical" evidence="7">
    <location>
        <begin position="151"/>
        <end position="169"/>
    </location>
</feature>
<dbReference type="InterPro" id="IPR001789">
    <property type="entry name" value="Sig_transdc_resp-reg_receiver"/>
</dbReference>
<evidence type="ECO:0000256" key="7">
    <source>
        <dbReference type="SAM" id="Phobius"/>
    </source>
</evidence>
<dbReference type="CDD" id="cd16922">
    <property type="entry name" value="HATPase_EvgS-ArcB-TorS-like"/>
    <property type="match status" value="1"/>
</dbReference>
<evidence type="ECO:0000256" key="6">
    <source>
        <dbReference type="SAM" id="MobiDB-lite"/>
    </source>
</evidence>
<evidence type="ECO:0000313" key="10">
    <source>
        <dbReference type="EMBL" id="MEY6433776.1"/>
    </source>
</evidence>
<dbReference type="InterPro" id="IPR036890">
    <property type="entry name" value="HATPase_C_sf"/>
</dbReference>
<dbReference type="SUPFAM" id="SSF55874">
    <property type="entry name" value="ATPase domain of HSP90 chaperone/DNA topoisomerase II/histidine kinase"/>
    <property type="match status" value="1"/>
</dbReference>
<evidence type="ECO:0000256" key="3">
    <source>
        <dbReference type="ARBA" id="ARBA00022553"/>
    </source>
</evidence>
<dbReference type="InterPro" id="IPR003661">
    <property type="entry name" value="HisK_dim/P_dom"/>
</dbReference>
<dbReference type="PRINTS" id="PR00344">
    <property type="entry name" value="BCTRLSENSOR"/>
</dbReference>
<dbReference type="Pfam" id="PF00512">
    <property type="entry name" value="HisKA"/>
    <property type="match status" value="1"/>
</dbReference>
<keyword evidence="7" id="KW-0472">Membrane</keyword>
<dbReference type="SMART" id="SM00448">
    <property type="entry name" value="REC"/>
    <property type="match status" value="1"/>
</dbReference>
<feature type="domain" description="Response regulatory" evidence="9">
    <location>
        <begin position="446"/>
        <end position="562"/>
    </location>
</feature>
<proteinExistence type="predicted"/>
<evidence type="ECO:0000259" key="8">
    <source>
        <dbReference type="PROSITE" id="PS50109"/>
    </source>
</evidence>
<protein>
    <recommendedName>
        <fullName evidence="2">histidine kinase</fullName>
        <ecNumber evidence="2">2.7.13.3</ecNumber>
    </recommendedName>
</protein>
<dbReference type="InterPro" id="IPR036097">
    <property type="entry name" value="HisK_dim/P_sf"/>
</dbReference>
<feature type="transmembrane region" description="Helical" evidence="7">
    <location>
        <begin position="99"/>
        <end position="116"/>
    </location>
</feature>
<dbReference type="InterPro" id="IPR011006">
    <property type="entry name" value="CheY-like_superfamily"/>
</dbReference>
<keyword evidence="10" id="KW-0067">ATP-binding</keyword>
<reference evidence="10 11" key="1">
    <citation type="submission" date="2024-05" db="EMBL/GenBank/DDBJ databases">
        <title>Genome Sequence and Characterization of the New Strain Purple Sulfur Bacterium of Genus Thioalkalicoccus.</title>
        <authorList>
            <person name="Bryantseva I.A."/>
            <person name="Kyndt J.A."/>
            <person name="Imhoff J.F."/>
        </authorList>
    </citation>
    <scope>NUCLEOTIDE SEQUENCE [LARGE SCALE GENOMIC DNA]</scope>
    <source>
        <strain evidence="10 11">Um2</strain>
    </source>
</reference>
<name>A0ABV4BGW7_9GAMM</name>
<feature type="region of interest" description="Disordered" evidence="6">
    <location>
        <begin position="417"/>
        <end position="439"/>
    </location>
</feature>
<dbReference type="InterPro" id="IPR005467">
    <property type="entry name" value="His_kinase_dom"/>
</dbReference>
<feature type="transmembrane region" description="Helical" evidence="7">
    <location>
        <begin position="123"/>
        <end position="145"/>
    </location>
</feature>
<dbReference type="SUPFAM" id="SSF52172">
    <property type="entry name" value="CheY-like"/>
    <property type="match status" value="1"/>
</dbReference>
<evidence type="ECO:0000256" key="4">
    <source>
        <dbReference type="ARBA" id="ARBA00023012"/>
    </source>
</evidence>
<dbReference type="Gene3D" id="3.30.565.10">
    <property type="entry name" value="Histidine kinase-like ATPase, C-terminal domain"/>
    <property type="match status" value="1"/>
</dbReference>
<feature type="compositionally biased region" description="Low complexity" evidence="6">
    <location>
        <begin position="428"/>
        <end position="438"/>
    </location>
</feature>
<dbReference type="InterPro" id="IPR003594">
    <property type="entry name" value="HATPase_dom"/>
</dbReference>
<keyword evidence="4" id="KW-0902">Two-component regulatory system</keyword>
<dbReference type="PROSITE" id="PS50109">
    <property type="entry name" value="HIS_KIN"/>
    <property type="match status" value="1"/>
</dbReference>
<feature type="modified residue" description="4-aspartylphosphate" evidence="5">
    <location>
        <position position="495"/>
    </location>
</feature>
<dbReference type="GO" id="GO:0005524">
    <property type="term" value="F:ATP binding"/>
    <property type="evidence" value="ECO:0007669"/>
    <property type="project" value="UniProtKB-KW"/>
</dbReference>
<feature type="transmembrane region" description="Helical" evidence="7">
    <location>
        <begin position="49"/>
        <end position="69"/>
    </location>
</feature>
<accession>A0ABV4BGW7</accession>
<dbReference type="CDD" id="cd00082">
    <property type="entry name" value="HisKA"/>
    <property type="match status" value="1"/>
</dbReference>
<dbReference type="RefSeq" id="WP_369668163.1">
    <property type="nucleotide sequence ID" value="NZ_JBDKXB010000028.1"/>
</dbReference>
<dbReference type="CDD" id="cd17546">
    <property type="entry name" value="REC_hyHK_CKI1_RcsC-like"/>
    <property type="match status" value="1"/>
</dbReference>
<dbReference type="SMART" id="SM00388">
    <property type="entry name" value="HisKA"/>
    <property type="match status" value="1"/>
</dbReference>
<dbReference type="SMART" id="SM00387">
    <property type="entry name" value="HATPase_c"/>
    <property type="match status" value="1"/>
</dbReference>
<dbReference type="Pfam" id="PF00072">
    <property type="entry name" value="Response_reg"/>
    <property type="match status" value="1"/>
</dbReference>
<dbReference type="PROSITE" id="PS50110">
    <property type="entry name" value="RESPONSE_REGULATORY"/>
    <property type="match status" value="1"/>
</dbReference>
<sequence length="576" mass="63176">MYRTFVSKPGQWSNPEFQSAAVRMGIWIFGLFYIGLGAATGYYQVDVRHFVALFAGFLVVGVGLFVSVLRQPHSPVRRYLSLLIDILATSLVILLTQEAISPFYLFYIWIFISAGTRYGRSHLIFATLASVVAYGLVLVALDHWLKHPFEAAFFLLLLVALPLYQYSLLARVQQARAEAERANRAKSDFLAVMTHELRTPLTGVIGMTDLLKATELTKEQQEYVQGISRSAELLRSLIGDILDLSKIDARRLELEAIPFDLRTTLEEVCRLIEPRALDKGLTLSLRIAPGLSSSYVGDPLRIRQILLNLLGNAVKFTERGEVELSVEHRPPEDAVTEPHLLIQVRDTGIGMSTEQLAIVFERFRQADQSTTRRFGGSGLGTTIARDLTRLMGGTIGAESTPGQGSRFWIRLPLPSAGHPVPATPEPSPVSSSGAPASADQRPAGIRVLVAEDNEIAAKVIVTFLERLGHRVVRVADGEEALQRIAAGAFDIAFIDLRMPKLDGLALTCAVRARERGRRLPIVALTADAAEDTRAACLAAGMDDFLSKPIKAEALREMIERLAPHPAAPGMSAVRTP</sequence>
<dbReference type="EMBL" id="JBDKXB010000028">
    <property type="protein sequence ID" value="MEY6433776.1"/>
    <property type="molecule type" value="Genomic_DNA"/>
</dbReference>
<keyword evidence="7" id="KW-1133">Transmembrane helix</keyword>
<gene>
    <name evidence="10" type="ORF">ABC977_15330</name>
</gene>
<dbReference type="Proteomes" id="UP001564408">
    <property type="component" value="Unassembled WGS sequence"/>
</dbReference>
<feature type="domain" description="Histidine kinase" evidence="8">
    <location>
        <begin position="192"/>
        <end position="415"/>
    </location>
</feature>
<organism evidence="10 11">
    <name type="scientific">Thioalkalicoccus limnaeus</name>
    <dbReference type="NCBI Taxonomy" id="120681"/>
    <lineage>
        <taxon>Bacteria</taxon>
        <taxon>Pseudomonadati</taxon>
        <taxon>Pseudomonadota</taxon>
        <taxon>Gammaproteobacteria</taxon>
        <taxon>Chromatiales</taxon>
        <taxon>Chromatiaceae</taxon>
        <taxon>Thioalkalicoccus</taxon>
    </lineage>
</organism>
<evidence type="ECO:0000313" key="11">
    <source>
        <dbReference type="Proteomes" id="UP001564408"/>
    </source>
</evidence>
<evidence type="ECO:0000259" key="9">
    <source>
        <dbReference type="PROSITE" id="PS50110"/>
    </source>
</evidence>
<keyword evidence="7" id="KW-0812">Transmembrane</keyword>
<comment type="caution">
    <text evidence="10">The sequence shown here is derived from an EMBL/GenBank/DDBJ whole genome shotgun (WGS) entry which is preliminary data.</text>
</comment>
<dbReference type="Gene3D" id="3.40.50.2300">
    <property type="match status" value="1"/>
</dbReference>
<comment type="catalytic activity">
    <reaction evidence="1">
        <text>ATP + protein L-histidine = ADP + protein N-phospho-L-histidine.</text>
        <dbReference type="EC" id="2.7.13.3"/>
    </reaction>
</comment>
<dbReference type="Pfam" id="PF02518">
    <property type="entry name" value="HATPase_c"/>
    <property type="match status" value="1"/>
</dbReference>
<dbReference type="SUPFAM" id="SSF47384">
    <property type="entry name" value="Homodimeric domain of signal transducing histidine kinase"/>
    <property type="match status" value="1"/>
</dbReference>
<keyword evidence="10" id="KW-0547">Nucleotide-binding</keyword>
<keyword evidence="3 5" id="KW-0597">Phosphoprotein</keyword>
<evidence type="ECO:0000256" key="5">
    <source>
        <dbReference type="PROSITE-ProRule" id="PRU00169"/>
    </source>
</evidence>
<dbReference type="PANTHER" id="PTHR45339:SF1">
    <property type="entry name" value="HYBRID SIGNAL TRANSDUCTION HISTIDINE KINASE J"/>
    <property type="match status" value="1"/>
</dbReference>